<dbReference type="ExpressionAtlas" id="B6UHE2">
    <property type="expression patterns" value="baseline and differential"/>
</dbReference>
<dbReference type="GeneID" id="100286296"/>
<dbReference type="EMBL" id="CM000780">
    <property type="protein sequence ID" value="AQK60349.1"/>
    <property type="molecule type" value="Genomic_DNA"/>
</dbReference>
<dbReference type="InterPro" id="IPR003614">
    <property type="entry name" value="Knottins"/>
</dbReference>
<dbReference type="Gramene" id="Zm00001eb207110_T001">
    <property type="protein sequence ID" value="Zm00001eb207110_P001"/>
    <property type="gene ID" value="Zm00001eb207110"/>
</dbReference>
<dbReference type="Gene3D" id="3.30.30.10">
    <property type="entry name" value="Knottin, scorpion toxin-like"/>
    <property type="match status" value="1"/>
</dbReference>
<evidence type="ECO:0000313" key="6">
    <source>
        <dbReference type="Proteomes" id="UP000007305"/>
    </source>
</evidence>
<evidence type="ECO:0000313" key="3">
    <source>
        <dbReference type="EMBL" id="ACG48775.1"/>
    </source>
</evidence>
<reference evidence="6" key="2">
    <citation type="journal article" date="2009" name="Science">
        <title>The B73 maize genome: complexity, diversity, and dynamics.</title>
        <authorList>
            <person name="Schnable P.S."/>
            <person name="Ware D."/>
            <person name="Fulton R.S."/>
            <person name="Stein J.C."/>
            <person name="Wei F."/>
            <person name="Pasternak S."/>
            <person name="Liang C."/>
            <person name="Zhang J."/>
            <person name="Fulton L."/>
            <person name="Graves T.A."/>
            <person name="Minx P."/>
            <person name="Reily A.D."/>
            <person name="Courtney L."/>
            <person name="Kruchowski S.S."/>
            <person name="Tomlinson C."/>
            <person name="Strong C."/>
            <person name="Delehaunty K."/>
            <person name="Fronick C."/>
            <person name="Courtney B."/>
            <person name="Rock S.M."/>
            <person name="Belter E."/>
            <person name="Du F."/>
            <person name="Kim K."/>
            <person name="Abbott R.M."/>
            <person name="Cotton M."/>
            <person name="Levy A."/>
            <person name="Marchetto P."/>
            <person name="Ochoa K."/>
            <person name="Jackson S.M."/>
            <person name="Gillam B."/>
            <person name="Chen W."/>
            <person name="Yan L."/>
            <person name="Higginbotham J."/>
            <person name="Cardenas M."/>
            <person name="Waligorski J."/>
            <person name="Applebaum E."/>
            <person name="Phelps L."/>
            <person name="Falcone J."/>
            <person name="Kanchi K."/>
            <person name="Thane T."/>
            <person name="Scimone A."/>
            <person name="Thane N."/>
            <person name="Henke J."/>
            <person name="Wang T."/>
            <person name="Ruppert J."/>
            <person name="Shah N."/>
            <person name="Rotter K."/>
            <person name="Hodges J."/>
            <person name="Ingenthron E."/>
            <person name="Cordes M."/>
            <person name="Kohlberg S."/>
            <person name="Sgro J."/>
            <person name="Delgado B."/>
            <person name="Mead K."/>
            <person name="Chinwalla A."/>
            <person name="Leonard S."/>
            <person name="Crouse K."/>
            <person name="Collura K."/>
            <person name="Kudrna D."/>
            <person name="Currie J."/>
            <person name="He R."/>
            <person name="Angelova A."/>
            <person name="Rajasekar S."/>
            <person name="Mueller T."/>
            <person name="Lomeli R."/>
            <person name="Scara G."/>
            <person name="Ko A."/>
            <person name="Delaney K."/>
            <person name="Wissotski M."/>
            <person name="Lopez G."/>
            <person name="Campos D."/>
            <person name="Braidotti M."/>
            <person name="Ashley E."/>
            <person name="Golser W."/>
            <person name="Kim H."/>
            <person name="Lee S."/>
            <person name="Lin J."/>
            <person name="Dujmic Z."/>
            <person name="Kim W."/>
            <person name="Talag J."/>
            <person name="Zuccolo A."/>
            <person name="Fan C."/>
            <person name="Sebastian A."/>
            <person name="Kramer M."/>
            <person name="Spiegel L."/>
            <person name="Nascimento L."/>
            <person name="Zutavern T."/>
            <person name="Miller B."/>
            <person name="Ambroise C."/>
            <person name="Muller S."/>
            <person name="Spooner W."/>
            <person name="Narechania A."/>
            <person name="Ren L."/>
            <person name="Wei S."/>
            <person name="Kumari S."/>
            <person name="Faga B."/>
            <person name="Levy M.J."/>
            <person name="McMahan L."/>
            <person name="Van Buren P."/>
            <person name="Vaughn M.W."/>
            <person name="Ying K."/>
            <person name="Yeh C.-T."/>
            <person name="Emrich S.J."/>
            <person name="Jia Y."/>
            <person name="Kalyanaraman A."/>
            <person name="Hsia A.-P."/>
            <person name="Barbazuk W.B."/>
            <person name="Baucom R.S."/>
            <person name="Brutnell T.P."/>
            <person name="Carpita N.C."/>
            <person name="Chaparro C."/>
            <person name="Chia J.-M."/>
            <person name="Deragon J.-M."/>
            <person name="Estill J.C."/>
            <person name="Fu Y."/>
            <person name="Jeddeloh J.A."/>
            <person name="Han Y."/>
            <person name="Lee H."/>
            <person name="Li P."/>
            <person name="Lisch D.R."/>
            <person name="Liu S."/>
            <person name="Liu Z."/>
            <person name="Nagel D.H."/>
            <person name="McCann M.C."/>
            <person name="SanMiguel P."/>
            <person name="Myers A.M."/>
            <person name="Nettleton D."/>
            <person name="Nguyen J."/>
            <person name="Penning B.W."/>
            <person name="Ponnala L."/>
            <person name="Schneider K.L."/>
            <person name="Schwartz D.C."/>
            <person name="Sharma A."/>
            <person name="Soderlund C."/>
            <person name="Springer N.M."/>
            <person name="Sun Q."/>
            <person name="Wang H."/>
            <person name="Waterman M."/>
            <person name="Westerman R."/>
            <person name="Wolfgruber T.K."/>
            <person name="Yang L."/>
            <person name="Yu Y."/>
            <person name="Zhang L."/>
            <person name="Zhou S."/>
            <person name="Zhu Q."/>
            <person name="Bennetzen J.L."/>
            <person name="Dawe R.K."/>
            <person name="Jiang J."/>
            <person name="Jiang N."/>
            <person name="Presting G.G."/>
            <person name="Wessler S.R."/>
            <person name="Aluru S."/>
            <person name="Martienssen R.A."/>
            <person name="Clifton S.W."/>
            <person name="McCombie W.R."/>
            <person name="Wing R.A."/>
            <person name="Wilson R.K."/>
        </authorList>
    </citation>
    <scope>NUCLEOTIDE SEQUENCE [LARGE SCALE GENOMIC DNA]</scope>
    <source>
        <strain evidence="6">cv. B73</strain>
    </source>
</reference>
<dbReference type="PaxDb" id="4577-GRMZM2G115340_P01"/>
<evidence type="ECO:0007829" key="7">
    <source>
        <dbReference type="PeptideAtlas" id="B6UHE2"/>
    </source>
</evidence>
<dbReference type="OrthoDB" id="683455at2759"/>
<dbReference type="PANTHER" id="PTHR33147">
    <property type="entry name" value="DEFENSIN-LIKE PROTEIN 1"/>
    <property type="match status" value="1"/>
</dbReference>
<dbReference type="GO" id="GO:0006952">
    <property type="term" value="P:defense response"/>
    <property type="evidence" value="ECO:0000318"/>
    <property type="project" value="GO_Central"/>
</dbReference>
<accession>B6UHE2</accession>
<dbReference type="EMBL" id="EU976657">
    <property type="protein sequence ID" value="ACG48775.1"/>
    <property type="molecule type" value="mRNA"/>
</dbReference>
<dbReference type="EnsemblPlants" id="Zm00001eb207110_T001">
    <property type="protein sequence ID" value="Zm00001eb207110_P001"/>
    <property type="gene ID" value="Zm00001eb207110"/>
</dbReference>
<keyword evidence="6" id="KW-1185">Reference proteome</keyword>
<proteinExistence type="evidence at protein level"/>
<feature type="domain" description="Knottins-like" evidence="2">
    <location>
        <begin position="54"/>
        <end position="97"/>
    </location>
</feature>
<evidence type="ECO:0000259" key="2">
    <source>
        <dbReference type="SMART" id="SM00505"/>
    </source>
</evidence>
<evidence type="ECO:0000256" key="1">
    <source>
        <dbReference type="ARBA" id="ARBA00023157"/>
    </source>
</evidence>
<dbReference type="KEGG" id="zma:100286296"/>
<gene>
    <name evidence="5" type="primary">LOC100286296</name>
    <name evidence="4" type="ORF">ZEAMMB73_Zm00001d053785</name>
</gene>
<dbReference type="PANTHER" id="PTHR33147:SF103">
    <property type="entry name" value="GAMMA-THIONINS FAMILY PROTEIN"/>
    <property type="match status" value="1"/>
</dbReference>
<dbReference type="STRING" id="4577.B6UHE2"/>
<protein>
    <submittedName>
        <fullName evidence="4">Defensin-like protein 6</fullName>
    </submittedName>
    <submittedName>
        <fullName evidence="3">Low-molecular-weight cysteine-rich protein LCR70</fullName>
    </submittedName>
</protein>
<keyword evidence="1" id="KW-1015">Disulfide bond</keyword>
<dbReference type="HOGENOM" id="CLU_2112440_0_0_1"/>
<reference evidence="3" key="1">
    <citation type="journal article" date="2009" name="Plant Mol. Biol.">
        <title>Insights into corn genes derived from large-scale cDNA sequencing.</title>
        <authorList>
            <person name="Alexandrov N.N."/>
            <person name="Brover V.V."/>
            <person name="Freidin S."/>
            <person name="Troukhan M.E."/>
            <person name="Tatarinova T.V."/>
            <person name="Zhang H."/>
            <person name="Swaller T.J."/>
            <person name="Lu Y.P."/>
            <person name="Bouck J."/>
            <person name="Flavell R.B."/>
            <person name="Feldmann K.A."/>
        </authorList>
    </citation>
    <scope>NUCLEOTIDE SEQUENCE</scope>
</reference>
<reference evidence="5" key="5">
    <citation type="submission" date="2021-05" db="UniProtKB">
        <authorList>
            <consortium name="EnsemblPlants"/>
        </authorList>
    </citation>
    <scope>IDENTIFICATION</scope>
    <source>
        <strain evidence="5">cv. B73</strain>
    </source>
</reference>
<name>B6UHE2_MAIZE</name>
<organism evidence="3">
    <name type="scientific">Zea mays</name>
    <name type="common">Maize</name>
    <dbReference type="NCBI Taxonomy" id="4577"/>
    <lineage>
        <taxon>Eukaryota</taxon>
        <taxon>Viridiplantae</taxon>
        <taxon>Streptophyta</taxon>
        <taxon>Embryophyta</taxon>
        <taxon>Tracheophyta</taxon>
        <taxon>Spermatophyta</taxon>
        <taxon>Magnoliopsida</taxon>
        <taxon>Liliopsida</taxon>
        <taxon>Poales</taxon>
        <taxon>Poaceae</taxon>
        <taxon>PACMAD clade</taxon>
        <taxon>Panicoideae</taxon>
        <taxon>Andropogonodae</taxon>
        <taxon>Andropogoneae</taxon>
        <taxon>Tripsacinae</taxon>
        <taxon>Zea</taxon>
    </lineage>
</organism>
<sequence length="115" mass="12294">MHSGLYIGRQDTSALCFLLAQQSSSLEFNSAMRSQVAAVAMFLLLLALGAEADLCVTRSRTFKGWCHQSENCITVCKSEGNTGGFCKLGACMCTKECVRSTDAAGANKAPQHHLS</sequence>
<evidence type="ECO:0000313" key="4">
    <source>
        <dbReference type="EMBL" id="AQK60349.1"/>
    </source>
</evidence>
<dbReference type="Pfam" id="PF00304">
    <property type="entry name" value="Gamma-thionin"/>
    <property type="match status" value="1"/>
</dbReference>
<dbReference type="AlphaFoldDB" id="B6UHE2"/>
<dbReference type="SMART" id="SM00505">
    <property type="entry name" value="Knot1"/>
    <property type="match status" value="1"/>
</dbReference>
<evidence type="ECO:0000313" key="5">
    <source>
        <dbReference type="EnsemblPlants" id="Zm00001eb207110_P001"/>
    </source>
</evidence>
<dbReference type="RefSeq" id="NP_001152655.1">
    <property type="nucleotide sequence ID" value="NM_001159183.1"/>
</dbReference>
<dbReference type="FunCoup" id="B6UHE2">
    <property type="interactions" value="1"/>
</dbReference>
<reference evidence="5" key="4">
    <citation type="submission" date="2019-07" db="EMBL/GenBank/DDBJ databases">
        <authorList>
            <person name="Seetharam A."/>
            <person name="Woodhouse M."/>
            <person name="Cannon E."/>
        </authorList>
    </citation>
    <scope>NUCLEOTIDE SEQUENCE [LARGE SCALE GENOMIC DNA]</scope>
    <source>
        <strain evidence="5">cv. B73</strain>
    </source>
</reference>
<dbReference type="InterPro" id="IPR036574">
    <property type="entry name" value="Scorpion_toxin-like_sf"/>
</dbReference>
<dbReference type="SUPFAM" id="SSF57095">
    <property type="entry name" value="Scorpion toxin-like"/>
    <property type="match status" value="1"/>
</dbReference>
<keyword evidence="7" id="KW-1267">Proteomics identification</keyword>
<dbReference type="IntAct" id="B6UHE2">
    <property type="interactions" value="4"/>
</dbReference>
<reference evidence="4" key="3">
    <citation type="submission" date="2015-12" db="EMBL/GenBank/DDBJ databases">
        <title>Update maize B73 reference genome by single molecule sequencing technologies.</title>
        <authorList>
            <consortium name="Maize Genome Sequencing Project"/>
            <person name="Ware D."/>
        </authorList>
    </citation>
    <scope>NUCLEOTIDE SEQUENCE</scope>
    <source>
        <tissue evidence="4">Seedling</tissue>
    </source>
</reference>
<dbReference type="Proteomes" id="UP000007305">
    <property type="component" value="Chromosome 4"/>
</dbReference>